<dbReference type="InterPro" id="IPR000515">
    <property type="entry name" value="MetI-like"/>
</dbReference>
<evidence type="ECO:0000256" key="1">
    <source>
        <dbReference type="ARBA" id="ARBA00004651"/>
    </source>
</evidence>
<comment type="caution">
    <text evidence="9">The sequence shown here is derived from an EMBL/GenBank/DDBJ whole genome shotgun (WGS) entry which is preliminary data.</text>
</comment>
<evidence type="ECO:0000313" key="9">
    <source>
        <dbReference type="EMBL" id="MBB6671666.1"/>
    </source>
</evidence>
<dbReference type="EMBL" id="JACJVP010000023">
    <property type="protein sequence ID" value="MBB6671666.1"/>
    <property type="molecule type" value="Genomic_DNA"/>
</dbReference>
<evidence type="ECO:0000256" key="3">
    <source>
        <dbReference type="ARBA" id="ARBA00022475"/>
    </source>
</evidence>
<dbReference type="InterPro" id="IPR051393">
    <property type="entry name" value="ABC_transporter_permease"/>
</dbReference>
<dbReference type="Pfam" id="PF00528">
    <property type="entry name" value="BPD_transp_1"/>
    <property type="match status" value="1"/>
</dbReference>
<name>A0A7X0VFB9_9BACL</name>
<dbReference type="SUPFAM" id="SSF161098">
    <property type="entry name" value="MetI-like"/>
    <property type="match status" value="1"/>
</dbReference>
<evidence type="ECO:0000259" key="8">
    <source>
        <dbReference type="PROSITE" id="PS50928"/>
    </source>
</evidence>
<feature type="domain" description="ABC transmembrane type-1" evidence="8">
    <location>
        <begin position="91"/>
        <end position="309"/>
    </location>
</feature>
<proteinExistence type="inferred from homology"/>
<dbReference type="GO" id="GO:0055085">
    <property type="term" value="P:transmembrane transport"/>
    <property type="evidence" value="ECO:0007669"/>
    <property type="project" value="InterPro"/>
</dbReference>
<evidence type="ECO:0000256" key="5">
    <source>
        <dbReference type="ARBA" id="ARBA00022989"/>
    </source>
</evidence>
<dbReference type="CDD" id="cd06261">
    <property type="entry name" value="TM_PBP2"/>
    <property type="match status" value="1"/>
</dbReference>
<keyword evidence="6 7" id="KW-0472">Membrane</keyword>
<dbReference type="PANTHER" id="PTHR30193">
    <property type="entry name" value="ABC TRANSPORTER PERMEASE PROTEIN"/>
    <property type="match status" value="1"/>
</dbReference>
<evidence type="ECO:0000256" key="4">
    <source>
        <dbReference type="ARBA" id="ARBA00022692"/>
    </source>
</evidence>
<feature type="transmembrane region" description="Helical" evidence="7">
    <location>
        <begin position="126"/>
        <end position="149"/>
    </location>
</feature>
<dbReference type="PROSITE" id="PS50928">
    <property type="entry name" value="ABC_TM1"/>
    <property type="match status" value="1"/>
</dbReference>
<feature type="transmembrane region" description="Helical" evidence="7">
    <location>
        <begin position="286"/>
        <end position="307"/>
    </location>
</feature>
<feature type="transmembrane region" description="Helical" evidence="7">
    <location>
        <begin position="94"/>
        <end position="114"/>
    </location>
</feature>
<keyword evidence="2 7" id="KW-0813">Transport</keyword>
<dbReference type="Proteomes" id="UP000547209">
    <property type="component" value="Unassembled WGS sequence"/>
</dbReference>
<feature type="transmembrane region" description="Helical" evidence="7">
    <location>
        <begin position="225"/>
        <end position="249"/>
    </location>
</feature>
<sequence>MEAASASLPASPPAPVVRERRTRRRRLGRLKPYLYLLPALLSIGYWIYRPLIQTFRLSLYQWNLLPTSPQVYVGTQNFERLFHLPEIGKALLNTLIYTVGVMPFSLLIPLVIAISTDNIAPKARNLYRALIFVPMIMAPVAVSSVWRWIMHPTNGILNKTLDSAFHLSEPIRYFTDEHLAIWSITFITGWKLIGFSTLIFSAAMTGINKEYLEAARMDQANRWQIIRHVILPLLSPSILFMAMLSTLFASEWSFTYINVLTQGGPLSATTNIYYLLWTYGFKSFSVGWSSAAAVVVFVGFGIIAWGFMKLNRKLSFFDD</sequence>
<dbReference type="PANTHER" id="PTHR30193:SF37">
    <property type="entry name" value="INNER MEMBRANE ABC TRANSPORTER PERMEASE PROTEIN YCJO"/>
    <property type="match status" value="1"/>
</dbReference>
<keyword evidence="3" id="KW-1003">Cell membrane</keyword>
<dbReference type="InterPro" id="IPR035906">
    <property type="entry name" value="MetI-like_sf"/>
</dbReference>
<feature type="transmembrane region" description="Helical" evidence="7">
    <location>
        <begin position="30"/>
        <end position="48"/>
    </location>
</feature>
<dbReference type="AlphaFoldDB" id="A0A7X0VFB9"/>
<evidence type="ECO:0000256" key="6">
    <source>
        <dbReference type="ARBA" id="ARBA00023136"/>
    </source>
</evidence>
<evidence type="ECO:0000313" key="10">
    <source>
        <dbReference type="Proteomes" id="UP000547209"/>
    </source>
</evidence>
<gene>
    <name evidence="9" type="ORF">H7C19_13325</name>
</gene>
<accession>A0A7X0VFB9</accession>
<evidence type="ECO:0000256" key="2">
    <source>
        <dbReference type="ARBA" id="ARBA00022448"/>
    </source>
</evidence>
<feature type="transmembrane region" description="Helical" evidence="7">
    <location>
        <begin position="179"/>
        <end position="204"/>
    </location>
</feature>
<keyword evidence="10" id="KW-1185">Reference proteome</keyword>
<comment type="similarity">
    <text evidence="7">Belongs to the binding-protein-dependent transport system permease family.</text>
</comment>
<dbReference type="GO" id="GO:0005886">
    <property type="term" value="C:plasma membrane"/>
    <property type="evidence" value="ECO:0007669"/>
    <property type="project" value="UniProtKB-SubCell"/>
</dbReference>
<keyword evidence="4 7" id="KW-0812">Transmembrane</keyword>
<reference evidence="9 10" key="1">
    <citation type="submission" date="2020-08" db="EMBL/GenBank/DDBJ databases">
        <title>Cohnella phylogeny.</title>
        <authorList>
            <person name="Dunlap C."/>
        </authorList>
    </citation>
    <scope>NUCLEOTIDE SEQUENCE [LARGE SCALE GENOMIC DNA]</scope>
    <source>
        <strain evidence="9 10">DSM 28246</strain>
    </source>
</reference>
<dbReference type="Gene3D" id="1.10.3720.10">
    <property type="entry name" value="MetI-like"/>
    <property type="match status" value="1"/>
</dbReference>
<comment type="subcellular location">
    <subcellularLocation>
        <location evidence="1 7">Cell membrane</location>
        <topology evidence="1 7">Multi-pass membrane protein</topology>
    </subcellularLocation>
</comment>
<protein>
    <submittedName>
        <fullName evidence="9">Sugar ABC transporter permease</fullName>
    </submittedName>
</protein>
<keyword evidence="5 7" id="KW-1133">Transmembrane helix</keyword>
<organism evidence="9 10">
    <name type="scientific">Cohnella nanjingensis</name>
    <dbReference type="NCBI Taxonomy" id="1387779"/>
    <lineage>
        <taxon>Bacteria</taxon>
        <taxon>Bacillati</taxon>
        <taxon>Bacillota</taxon>
        <taxon>Bacilli</taxon>
        <taxon>Bacillales</taxon>
        <taxon>Paenibacillaceae</taxon>
        <taxon>Cohnella</taxon>
    </lineage>
</organism>
<evidence type="ECO:0000256" key="7">
    <source>
        <dbReference type="RuleBase" id="RU363032"/>
    </source>
</evidence>